<feature type="domain" description="Major facilitator superfamily (MFS) profile" evidence="6">
    <location>
        <begin position="1"/>
        <end position="424"/>
    </location>
</feature>
<dbReference type="PROSITE" id="PS50850">
    <property type="entry name" value="MFS"/>
    <property type="match status" value="1"/>
</dbReference>
<feature type="transmembrane region" description="Helical" evidence="5">
    <location>
        <begin position="230"/>
        <end position="254"/>
    </location>
</feature>
<sequence>MTDHAALPPAIANKSNRKRYFQFSLMLLAAGSIYPLLYLRQNFETPILEVFNITSSELGNFYSMLGVVFFLCYLPSGWLADKFSPRLLVTVSMAGTGLLGLLFATIPSGVMLTMVFLGWGLTSGLTFWSAMLKGVKMLAKKDEQGRFFGILDGGRGLIEAILATIAISLFAYYLNDQQDNTTEALKVVVYMYSFTCLVIAALTFIFFTRHDGSEIRAKKIKTSGNVLADLKHLASIPALWLVALIILCGYQLFWATYSFSAYVQEGYGVTAVAAGAITVAKLWMRPIGGITAGFLGDRFGKTNVLALLFLGATAFLATLILMPTSVGTVALLAVVLMIGVLTYALRGLYWAILDDCDISMEVAGLAIGVISLLAYTPDIFLPQIYSFLSARFEAVTAYQLYFGYIACMGIVGMLASLKLKAITARKEQQLQHQQA</sequence>
<feature type="transmembrane region" description="Helical" evidence="5">
    <location>
        <begin position="328"/>
        <end position="346"/>
    </location>
</feature>
<gene>
    <name evidence="7" type="ORF">NFG58_18255</name>
</gene>
<name>A0AAU7KGA1_9GAMM</name>
<dbReference type="Gene3D" id="1.20.1250.20">
    <property type="entry name" value="MFS general substrate transporter like domains"/>
    <property type="match status" value="2"/>
</dbReference>
<protein>
    <submittedName>
        <fullName evidence="7">MFS transporter</fullName>
    </submittedName>
</protein>
<feature type="transmembrane region" description="Helical" evidence="5">
    <location>
        <begin position="187"/>
        <end position="209"/>
    </location>
</feature>
<dbReference type="PANTHER" id="PTHR43826:SF3">
    <property type="entry name" value="GLUCOSE-6-PHOSPHATE EXCHANGER SLC37A4"/>
    <property type="match status" value="1"/>
</dbReference>
<dbReference type="GO" id="GO:0035435">
    <property type="term" value="P:phosphate ion transmembrane transport"/>
    <property type="evidence" value="ECO:0007669"/>
    <property type="project" value="TreeGrafter"/>
</dbReference>
<feature type="transmembrane region" description="Helical" evidence="5">
    <location>
        <begin position="358"/>
        <end position="376"/>
    </location>
</feature>
<evidence type="ECO:0000256" key="1">
    <source>
        <dbReference type="ARBA" id="ARBA00004127"/>
    </source>
</evidence>
<evidence type="ECO:0000313" key="7">
    <source>
        <dbReference type="EMBL" id="XBO70530.1"/>
    </source>
</evidence>
<feature type="transmembrane region" description="Helical" evidence="5">
    <location>
        <begin position="87"/>
        <end position="106"/>
    </location>
</feature>
<dbReference type="PANTHER" id="PTHR43826">
    <property type="entry name" value="GLUCOSE-6-PHOSPHATE EXCHANGER SLC37A4"/>
    <property type="match status" value="1"/>
</dbReference>
<reference evidence="7" key="1">
    <citation type="submission" date="2022-06" db="EMBL/GenBank/DDBJ databases">
        <title>A novel DMS-producing enzyme.</title>
        <authorList>
            <person name="Zhang Y."/>
        </authorList>
    </citation>
    <scope>NUCLEOTIDE SEQUENCE</scope>
    <source>
        <strain evidence="7">RT37</strain>
    </source>
</reference>
<feature type="transmembrane region" description="Helical" evidence="5">
    <location>
        <begin position="112"/>
        <end position="135"/>
    </location>
</feature>
<keyword evidence="4 5" id="KW-0472">Membrane</keyword>
<dbReference type="AlphaFoldDB" id="A0AAU7KGA1"/>
<dbReference type="InterPro" id="IPR036259">
    <property type="entry name" value="MFS_trans_sf"/>
</dbReference>
<feature type="transmembrane region" description="Helical" evidence="5">
    <location>
        <begin position="266"/>
        <end position="284"/>
    </location>
</feature>
<dbReference type="EMBL" id="CP098827">
    <property type="protein sequence ID" value="XBO70530.1"/>
    <property type="molecule type" value="Genomic_DNA"/>
</dbReference>
<dbReference type="GO" id="GO:0016020">
    <property type="term" value="C:membrane"/>
    <property type="evidence" value="ECO:0007669"/>
    <property type="project" value="UniProtKB-ARBA"/>
</dbReference>
<proteinExistence type="predicted"/>
<evidence type="ECO:0000256" key="3">
    <source>
        <dbReference type="ARBA" id="ARBA00022989"/>
    </source>
</evidence>
<evidence type="ECO:0000256" key="2">
    <source>
        <dbReference type="ARBA" id="ARBA00022692"/>
    </source>
</evidence>
<dbReference type="GO" id="GO:0012505">
    <property type="term" value="C:endomembrane system"/>
    <property type="evidence" value="ECO:0007669"/>
    <property type="project" value="UniProtKB-SubCell"/>
</dbReference>
<dbReference type="InterPro" id="IPR011701">
    <property type="entry name" value="MFS"/>
</dbReference>
<keyword evidence="2 5" id="KW-0812">Transmembrane</keyword>
<organism evidence="7">
    <name type="scientific">Halomonas sp. RT37</name>
    <dbReference type="NCBI Taxonomy" id="2950872"/>
    <lineage>
        <taxon>Bacteria</taxon>
        <taxon>Pseudomonadati</taxon>
        <taxon>Pseudomonadota</taxon>
        <taxon>Gammaproteobacteria</taxon>
        <taxon>Oceanospirillales</taxon>
        <taxon>Halomonadaceae</taxon>
        <taxon>Halomonas</taxon>
    </lineage>
</organism>
<dbReference type="InterPro" id="IPR020846">
    <property type="entry name" value="MFS_dom"/>
</dbReference>
<feature type="transmembrane region" description="Helical" evidence="5">
    <location>
        <begin position="20"/>
        <end position="39"/>
    </location>
</feature>
<evidence type="ECO:0000256" key="4">
    <source>
        <dbReference type="ARBA" id="ARBA00023136"/>
    </source>
</evidence>
<comment type="subcellular location">
    <subcellularLocation>
        <location evidence="1">Endomembrane system</location>
        <topology evidence="1">Multi-pass membrane protein</topology>
    </subcellularLocation>
</comment>
<dbReference type="RefSeq" id="WP_348827134.1">
    <property type="nucleotide sequence ID" value="NZ_CP098827.1"/>
</dbReference>
<evidence type="ECO:0000256" key="5">
    <source>
        <dbReference type="SAM" id="Phobius"/>
    </source>
</evidence>
<feature type="transmembrane region" description="Helical" evidence="5">
    <location>
        <begin position="156"/>
        <end position="175"/>
    </location>
</feature>
<dbReference type="Pfam" id="PF07690">
    <property type="entry name" value="MFS_1"/>
    <property type="match status" value="1"/>
</dbReference>
<accession>A0AAU7KGA1</accession>
<dbReference type="CDD" id="cd06174">
    <property type="entry name" value="MFS"/>
    <property type="match status" value="1"/>
</dbReference>
<evidence type="ECO:0000259" key="6">
    <source>
        <dbReference type="PROSITE" id="PS50850"/>
    </source>
</evidence>
<feature type="transmembrane region" description="Helical" evidence="5">
    <location>
        <begin position="396"/>
        <end position="417"/>
    </location>
</feature>
<feature type="transmembrane region" description="Helical" evidence="5">
    <location>
        <begin position="59"/>
        <end position="80"/>
    </location>
</feature>
<dbReference type="SUPFAM" id="SSF103473">
    <property type="entry name" value="MFS general substrate transporter"/>
    <property type="match status" value="1"/>
</dbReference>
<dbReference type="GO" id="GO:0061513">
    <property type="term" value="F:glucose 6-phosphate:phosphate antiporter activity"/>
    <property type="evidence" value="ECO:0007669"/>
    <property type="project" value="TreeGrafter"/>
</dbReference>
<keyword evidence="3 5" id="KW-1133">Transmembrane helix</keyword>
<feature type="transmembrane region" description="Helical" evidence="5">
    <location>
        <begin position="304"/>
        <end position="322"/>
    </location>
</feature>
<dbReference type="InterPro" id="IPR051337">
    <property type="entry name" value="OPA_Antiporter"/>
</dbReference>